<accession>A0A8J1MCA4</accession>
<dbReference type="Proteomes" id="UP000186698">
    <property type="component" value="Chromosome 2S"/>
</dbReference>
<evidence type="ECO:0000313" key="3">
    <source>
        <dbReference type="RefSeq" id="XP_041439198.1"/>
    </source>
</evidence>
<sequence>MKRHVDAFVLKELFLGLELPEETRRRYYPTRKDLANLMYKAKSEGHDSTLDQENILDLIEQWKMQNPNDIIFCRPSCCTTENKHQTFLFCYQKDWQQRLLTIYGNHITLLDATYRTTRYALPLFFLCVRSNVCYLVVGAFVTQEENTASIKEALQLFKNWNKEWKPKCFLVDFCQEEINAIYETFPASKVLLCDFHREKAWTEWTRKKDHNVYDFRKTILSMLRKIALARTMDEHQNSLKNLIESKIWKTCSALRHWFSNKWLPEIEVKI</sequence>
<dbReference type="Pfam" id="PF21056">
    <property type="entry name" value="ZSWIM1-3_RNaseH-like"/>
    <property type="match status" value="1"/>
</dbReference>
<dbReference type="GeneID" id="121400348"/>
<proteinExistence type="predicted"/>
<dbReference type="AlphaFoldDB" id="A0A8J1MCA4"/>
<organism evidence="2 3">
    <name type="scientific">Xenopus laevis</name>
    <name type="common">African clawed frog</name>
    <dbReference type="NCBI Taxonomy" id="8355"/>
    <lineage>
        <taxon>Eukaryota</taxon>
        <taxon>Metazoa</taxon>
        <taxon>Chordata</taxon>
        <taxon>Craniata</taxon>
        <taxon>Vertebrata</taxon>
        <taxon>Euteleostomi</taxon>
        <taxon>Amphibia</taxon>
        <taxon>Batrachia</taxon>
        <taxon>Anura</taxon>
        <taxon>Pipoidea</taxon>
        <taxon>Pipidae</taxon>
        <taxon>Xenopodinae</taxon>
        <taxon>Xenopus</taxon>
        <taxon>Xenopus</taxon>
    </lineage>
</organism>
<dbReference type="RefSeq" id="XP_041439198.1">
    <property type="nucleotide sequence ID" value="XM_041583264.1"/>
</dbReference>
<gene>
    <name evidence="3" type="primary">LOC121400348</name>
</gene>
<dbReference type="OrthoDB" id="5984937at2759"/>
<dbReference type="PANTHER" id="PTHR47456">
    <property type="entry name" value="PHD-TYPE DOMAIN-CONTAINING PROTEIN"/>
    <property type="match status" value="1"/>
</dbReference>
<name>A0A8J1MCA4_XENLA</name>
<dbReference type="PANTHER" id="PTHR47456:SF4">
    <property type="entry name" value="SWIM-TYPE DOMAIN-CONTAINING PROTEIN"/>
    <property type="match status" value="1"/>
</dbReference>
<reference evidence="3" key="2">
    <citation type="submission" date="2025-08" db="UniProtKB">
        <authorList>
            <consortium name="RefSeq"/>
        </authorList>
    </citation>
    <scope>IDENTIFICATION</scope>
    <source>
        <strain evidence="3">J_2021</strain>
        <tissue evidence="3">Erythrocytes</tissue>
    </source>
</reference>
<protein>
    <submittedName>
        <fullName evidence="3">Uncharacterized protein LOC121400348</fullName>
    </submittedName>
</protein>
<keyword evidence="2" id="KW-1185">Reference proteome</keyword>
<dbReference type="KEGG" id="xla:121400348"/>
<evidence type="ECO:0000259" key="1">
    <source>
        <dbReference type="Pfam" id="PF21056"/>
    </source>
</evidence>
<reference evidence="2" key="1">
    <citation type="submission" date="2024-06" db="UniProtKB">
        <authorList>
            <consortium name="RefSeq"/>
        </authorList>
    </citation>
    <scope>NUCLEOTIDE SEQUENCE [LARGE SCALE GENOMIC DNA]</scope>
    <source>
        <strain evidence="2">J_2021</strain>
    </source>
</reference>
<feature type="domain" description="ZSWIM1/3 RNaseH-like" evidence="1">
    <location>
        <begin position="80"/>
        <end position="191"/>
    </location>
</feature>
<evidence type="ECO:0000313" key="2">
    <source>
        <dbReference type="Proteomes" id="UP000186698"/>
    </source>
</evidence>
<dbReference type="InterPro" id="IPR048324">
    <property type="entry name" value="ZSWIM1-3_RNaseH-like"/>
</dbReference>